<gene>
    <name evidence="2" type="ORF">AWM72_04485</name>
    <name evidence="3" type="ORF">CYJ28_03300</name>
</gene>
<dbReference type="EMBL" id="PKGY01000002">
    <property type="protein sequence ID" value="PKZ22157.1"/>
    <property type="molecule type" value="Genomic_DNA"/>
</dbReference>
<accession>A0A0X8FB28</accession>
<feature type="transmembrane region" description="Helical" evidence="1">
    <location>
        <begin position="7"/>
        <end position="26"/>
    </location>
</feature>
<evidence type="ECO:0000313" key="2">
    <source>
        <dbReference type="EMBL" id="AMB94067.1"/>
    </source>
</evidence>
<evidence type="ECO:0000313" key="5">
    <source>
        <dbReference type="Proteomes" id="UP000234239"/>
    </source>
</evidence>
<keyword evidence="1" id="KW-0472">Membrane</keyword>
<reference evidence="4" key="2">
    <citation type="submission" date="2016-01" db="EMBL/GenBank/DDBJ databases">
        <title>Six Aerococcus type strain genome sequencing and assembly using PacBio and Illumina Hiseq.</title>
        <authorList>
            <person name="Carkaci D."/>
            <person name="Dargis R."/>
            <person name="Nielsen X.C."/>
            <person name="Skovgaard O."/>
            <person name="Fuursted K."/>
            <person name="Christensen J.J."/>
        </authorList>
    </citation>
    <scope>NUCLEOTIDE SEQUENCE [LARGE SCALE GENOMIC DNA]</scope>
    <source>
        <strain evidence="4">CCUG43001</strain>
    </source>
</reference>
<sequence>MRKEQLWSLWKGLTGLSWLLYFYFLISQAEVTWWFQWLARITFLLSLFVSSQFLDKRKDLGKKKFYQYLIGIPILSFPLIAFQPFVEIGTITWTDFKLTGLLTLGLIIMIVLANLFYDWKQERD</sequence>
<evidence type="ECO:0000256" key="1">
    <source>
        <dbReference type="SAM" id="Phobius"/>
    </source>
</evidence>
<dbReference type="GeneID" id="92903327"/>
<evidence type="ECO:0000313" key="4">
    <source>
        <dbReference type="Proteomes" id="UP000069912"/>
    </source>
</evidence>
<dbReference type="KEGG" id="asan:AWM72_04485"/>
<reference evidence="2 4" key="1">
    <citation type="journal article" date="2016" name="Genome Announc.">
        <title>Complete Genome Sequences of Aerococcus christensenii CCUG 28831T, Aerococcus sanguinicola CCUG 43001T, Aerococcus urinae CCUG 36881T, Aerococcus urinaeequi CCUG 28094T, Aerococcus urinaehominis CCUG 42038 BT, and Aerococcus viridans CCUG 4311T.</title>
        <authorList>
            <person name="Carkaci D."/>
            <person name="Dargis R."/>
            <person name="Nielsen X.C."/>
            <person name="Skovgaard O."/>
            <person name="Fuursted K."/>
            <person name="Christensen J.J."/>
        </authorList>
    </citation>
    <scope>NUCLEOTIDE SEQUENCE [LARGE SCALE GENOMIC DNA]</scope>
    <source>
        <strain evidence="2 4">CCUG43001</strain>
    </source>
</reference>
<dbReference type="Proteomes" id="UP000234239">
    <property type="component" value="Unassembled WGS sequence"/>
</dbReference>
<organism evidence="2 4">
    <name type="scientific">Aerococcus sanguinicola</name>
    <dbReference type="NCBI Taxonomy" id="119206"/>
    <lineage>
        <taxon>Bacteria</taxon>
        <taxon>Bacillati</taxon>
        <taxon>Bacillota</taxon>
        <taxon>Bacilli</taxon>
        <taxon>Lactobacillales</taxon>
        <taxon>Aerococcaceae</taxon>
        <taxon>Aerococcus</taxon>
    </lineage>
</organism>
<dbReference type="OrthoDB" id="9909601at2"/>
<feature type="transmembrane region" description="Helical" evidence="1">
    <location>
        <begin position="66"/>
        <end position="86"/>
    </location>
</feature>
<dbReference type="AlphaFoldDB" id="A0A0X8FB28"/>
<reference evidence="3 5" key="3">
    <citation type="submission" date="2017-12" db="EMBL/GenBank/DDBJ databases">
        <title>Phylogenetic diversity of female urinary microbiome.</title>
        <authorList>
            <person name="Thomas-White K."/>
            <person name="Wolfe A.J."/>
        </authorList>
    </citation>
    <scope>NUCLEOTIDE SEQUENCE [LARGE SCALE GENOMIC DNA]</scope>
    <source>
        <strain evidence="3 5">UMB0139</strain>
    </source>
</reference>
<keyword evidence="1" id="KW-1133">Transmembrane helix</keyword>
<keyword evidence="4" id="KW-1185">Reference proteome</keyword>
<feature type="transmembrane region" description="Helical" evidence="1">
    <location>
        <begin position="98"/>
        <end position="117"/>
    </location>
</feature>
<proteinExistence type="predicted"/>
<feature type="transmembrane region" description="Helical" evidence="1">
    <location>
        <begin position="32"/>
        <end position="54"/>
    </location>
</feature>
<dbReference type="EMBL" id="CP014160">
    <property type="protein sequence ID" value="AMB94067.1"/>
    <property type="molecule type" value="Genomic_DNA"/>
</dbReference>
<protein>
    <submittedName>
        <fullName evidence="2">Uncharacterized protein</fullName>
    </submittedName>
</protein>
<dbReference type="Proteomes" id="UP000069912">
    <property type="component" value="Chromosome"/>
</dbReference>
<name>A0A0X8FB28_9LACT</name>
<evidence type="ECO:0000313" key="3">
    <source>
        <dbReference type="EMBL" id="PKZ22157.1"/>
    </source>
</evidence>
<dbReference type="RefSeq" id="WP_067973863.1">
    <property type="nucleotide sequence ID" value="NZ_CAJHKM010000001.1"/>
</dbReference>
<keyword evidence="1" id="KW-0812">Transmembrane</keyword>